<dbReference type="Pfam" id="PF00412">
    <property type="entry name" value="LIM"/>
    <property type="match status" value="1"/>
</dbReference>
<dbReference type="Gene3D" id="2.10.110.10">
    <property type="entry name" value="Cysteine Rich Protein"/>
    <property type="match status" value="2"/>
</dbReference>
<gene>
    <name evidence="6" type="ORF">MICPUCDRAFT_52025</name>
</gene>
<organism evidence="7">
    <name type="scientific">Micromonas pusilla (strain CCMP1545)</name>
    <name type="common">Picoplanktonic green alga</name>
    <dbReference type="NCBI Taxonomy" id="564608"/>
    <lineage>
        <taxon>Eukaryota</taxon>
        <taxon>Viridiplantae</taxon>
        <taxon>Chlorophyta</taxon>
        <taxon>Mamiellophyceae</taxon>
        <taxon>Mamiellales</taxon>
        <taxon>Mamiellaceae</taxon>
        <taxon>Micromonas</taxon>
    </lineage>
</organism>
<evidence type="ECO:0000256" key="3">
    <source>
        <dbReference type="PROSITE-ProRule" id="PRU00125"/>
    </source>
</evidence>
<dbReference type="eggNOG" id="KOG1703">
    <property type="taxonomic scope" value="Eukaryota"/>
</dbReference>
<proteinExistence type="predicted"/>
<dbReference type="EMBL" id="GG663746">
    <property type="protein sequence ID" value="EEH53361.1"/>
    <property type="molecule type" value="Genomic_DNA"/>
</dbReference>
<evidence type="ECO:0000256" key="4">
    <source>
        <dbReference type="SAM" id="MobiDB-lite"/>
    </source>
</evidence>
<keyword evidence="1 3" id="KW-0479">Metal-binding</keyword>
<name>C1N339_MICPC</name>
<evidence type="ECO:0000256" key="2">
    <source>
        <dbReference type="ARBA" id="ARBA00022833"/>
    </source>
</evidence>
<evidence type="ECO:0000313" key="7">
    <source>
        <dbReference type="Proteomes" id="UP000001876"/>
    </source>
</evidence>
<dbReference type="InterPro" id="IPR045218">
    <property type="entry name" value="DA1-like"/>
</dbReference>
<reference evidence="6 7" key="1">
    <citation type="journal article" date="2009" name="Science">
        <title>Green evolution and dynamic adaptations revealed by genomes of the marine picoeukaryotes Micromonas.</title>
        <authorList>
            <person name="Worden A.Z."/>
            <person name="Lee J.H."/>
            <person name="Mock T."/>
            <person name="Rouze P."/>
            <person name="Simmons M.P."/>
            <person name="Aerts A.L."/>
            <person name="Allen A.E."/>
            <person name="Cuvelier M.L."/>
            <person name="Derelle E."/>
            <person name="Everett M.V."/>
            <person name="Foulon E."/>
            <person name="Grimwood J."/>
            <person name="Gundlach H."/>
            <person name="Henrissat B."/>
            <person name="Napoli C."/>
            <person name="McDonald S.M."/>
            <person name="Parker M.S."/>
            <person name="Rombauts S."/>
            <person name="Salamov A."/>
            <person name="Von Dassow P."/>
            <person name="Badger J.H."/>
            <person name="Coutinho P.M."/>
            <person name="Demir E."/>
            <person name="Dubchak I."/>
            <person name="Gentemann C."/>
            <person name="Eikrem W."/>
            <person name="Gready J.E."/>
            <person name="John U."/>
            <person name="Lanier W."/>
            <person name="Lindquist E.A."/>
            <person name="Lucas S."/>
            <person name="Mayer K.F."/>
            <person name="Moreau H."/>
            <person name="Not F."/>
            <person name="Otillar R."/>
            <person name="Panaud O."/>
            <person name="Pangilinan J."/>
            <person name="Paulsen I."/>
            <person name="Piegu B."/>
            <person name="Poliakov A."/>
            <person name="Robbens S."/>
            <person name="Schmutz J."/>
            <person name="Toulza E."/>
            <person name="Wyss T."/>
            <person name="Zelensky A."/>
            <person name="Zhou K."/>
            <person name="Armbrust E.V."/>
            <person name="Bhattacharya D."/>
            <person name="Goodenough U.W."/>
            <person name="Van de Peer Y."/>
            <person name="Grigoriev I.V."/>
        </authorList>
    </citation>
    <scope>NUCLEOTIDE SEQUENCE [LARGE SCALE GENOMIC DNA]</scope>
    <source>
        <strain evidence="6 7">CCMP1545</strain>
    </source>
</reference>
<dbReference type="OrthoDB" id="25414at2759"/>
<evidence type="ECO:0000256" key="1">
    <source>
        <dbReference type="ARBA" id="ARBA00022723"/>
    </source>
</evidence>
<accession>C1N339</accession>
<dbReference type="PANTHER" id="PTHR24209">
    <property type="entry name" value="PROTEIN DA1-RELATED 2"/>
    <property type="match status" value="1"/>
</dbReference>
<keyword evidence="7" id="KW-1185">Reference proteome</keyword>
<keyword evidence="3" id="KW-0440">LIM domain</keyword>
<dbReference type="OMA" id="VCELFAW"/>
<dbReference type="KEGG" id="mpp:MICPUCDRAFT_52025"/>
<dbReference type="STRING" id="564608.C1N339"/>
<sequence length="452" mass="48083">MSSAARPPQPRCRGCGDAISGAYLAFEGRDYHAGCLRCDECGAATSSFVAAPNRAGSARCCRPCAERLADRCACGCGGPCVDRTITALGRKFIESHFRCAECDAPPPGMSFMKVTRADASRHMHHAHLRRGGGDDDASEHVPVCEACYERNHAERCGVCEASLVNQKFFKTDVGDAVCARCKDATGAYCDDCGACVPRAFALSRRFAGLQTRGASPGGGTRNVNRHHRTARRESGGVAVIGQCPACAATAIDADADAAAILNKVIHAMRGMGAVADAAATIKVQLVDADELARAAAKRHRGPNASGPRGVTRTSVAYEECRATGARRTVSRTLKGILALRGMSRGACGAVLAHEYGHAFMFLSDFPALPLRDEEGVCELFAWLWLGGGASGTSCTTTNGEDIGLTARWRKKMETREDPVYGDGFRAAKAGYDRCGRDLARFLERVRRDGKLP</sequence>
<evidence type="ECO:0000313" key="6">
    <source>
        <dbReference type="EMBL" id="EEH53361.1"/>
    </source>
</evidence>
<dbReference type="GO" id="GO:0046872">
    <property type="term" value="F:metal ion binding"/>
    <property type="evidence" value="ECO:0007669"/>
    <property type="project" value="UniProtKB-KW"/>
</dbReference>
<dbReference type="AlphaFoldDB" id="C1N339"/>
<dbReference type="InterPro" id="IPR001781">
    <property type="entry name" value="Znf_LIM"/>
</dbReference>
<feature type="domain" description="LIM zinc-binding" evidence="5">
    <location>
        <begin position="10"/>
        <end position="71"/>
    </location>
</feature>
<dbReference type="Pfam" id="PF12315">
    <property type="entry name" value="DA1-like"/>
    <property type="match status" value="1"/>
</dbReference>
<evidence type="ECO:0000259" key="5">
    <source>
        <dbReference type="PROSITE" id="PS50023"/>
    </source>
</evidence>
<dbReference type="InterPro" id="IPR022087">
    <property type="entry name" value="DA1-like_dom"/>
</dbReference>
<dbReference type="GeneID" id="9687982"/>
<dbReference type="PANTHER" id="PTHR24209:SF7">
    <property type="entry name" value="PROTEIN DA1-RELATED 2"/>
    <property type="match status" value="1"/>
</dbReference>
<dbReference type="Proteomes" id="UP000001876">
    <property type="component" value="Unassembled WGS sequence"/>
</dbReference>
<dbReference type="RefSeq" id="XP_003062542.1">
    <property type="nucleotide sequence ID" value="XM_003062496.1"/>
</dbReference>
<dbReference type="SMART" id="SM00132">
    <property type="entry name" value="LIM"/>
    <property type="match status" value="1"/>
</dbReference>
<dbReference type="PROSITE" id="PS50023">
    <property type="entry name" value="LIM_DOMAIN_2"/>
    <property type="match status" value="1"/>
</dbReference>
<protein>
    <submittedName>
        <fullName evidence="6">Predicted protein</fullName>
    </submittedName>
</protein>
<feature type="region of interest" description="Disordered" evidence="4">
    <location>
        <begin position="211"/>
        <end position="231"/>
    </location>
</feature>
<keyword evidence="2 3" id="KW-0862">Zinc</keyword>